<dbReference type="GO" id="GO:0008360">
    <property type="term" value="P:regulation of cell shape"/>
    <property type="evidence" value="ECO:0007669"/>
    <property type="project" value="UniProtKB-KW"/>
</dbReference>
<proteinExistence type="inferred from homology"/>
<dbReference type="InterPro" id="IPR042177">
    <property type="entry name" value="Cell/Rod_1"/>
</dbReference>
<dbReference type="Proteomes" id="UP000235731">
    <property type="component" value="Unassembled WGS sequence"/>
</dbReference>
<evidence type="ECO:0000256" key="4">
    <source>
        <dbReference type="ARBA" id="ARBA00032089"/>
    </source>
</evidence>
<evidence type="ECO:0000313" key="8">
    <source>
        <dbReference type="EMBL" id="PMP61358.1"/>
    </source>
</evidence>
<feature type="domain" description="Rod shape-determining protein MreC beta-barrel core" evidence="7">
    <location>
        <begin position="111"/>
        <end position="261"/>
    </location>
</feature>
<comment type="caution">
    <text evidence="8">The sequence shown here is derived from an EMBL/GenBank/DDBJ whole genome shotgun (WGS) entry which is preliminary data.</text>
</comment>
<sequence length="269" mass="30963">MPKKWGLFLFIFLLFLLIFLIKSDPFKSVFGFLWKPFWKVENTLSEKIKNFFSSYVFLVGVKRENEKLKEENLRLKQELSYYIEREILYQKLEKLYKISPRFQYPQVVAKIIYKAVDPFSDQIIIDKGSKDGLMPQMPVLALIGNEGVGLVGQVIEVHRNWSRVILVTDPSFAADVKILRTQDRGILKGKGERYCALEYLPLYSEAKAGDIVITSGQDLIYPEGILVGSITNLTKDSQGLFKKGEVKPVIDLYNLNWVVVLLKISEIPM</sequence>
<dbReference type="Pfam" id="PF04085">
    <property type="entry name" value="MreC"/>
    <property type="match status" value="1"/>
</dbReference>
<name>A0A2N7PIA4_9BACT</name>
<keyword evidence="6" id="KW-0175">Coiled coil</keyword>
<evidence type="ECO:0000256" key="2">
    <source>
        <dbReference type="ARBA" id="ARBA00013855"/>
    </source>
</evidence>
<dbReference type="PANTHER" id="PTHR34138">
    <property type="entry name" value="CELL SHAPE-DETERMINING PROTEIN MREC"/>
    <property type="match status" value="1"/>
</dbReference>
<dbReference type="GO" id="GO:0005886">
    <property type="term" value="C:plasma membrane"/>
    <property type="evidence" value="ECO:0007669"/>
    <property type="project" value="TreeGrafter"/>
</dbReference>
<dbReference type="EMBL" id="PNIE01000086">
    <property type="protein sequence ID" value="PMP61358.1"/>
    <property type="molecule type" value="Genomic_DNA"/>
</dbReference>
<comment type="function">
    <text evidence="5">Involved in formation and maintenance of cell shape.</text>
</comment>
<evidence type="ECO:0000256" key="1">
    <source>
        <dbReference type="ARBA" id="ARBA00009369"/>
    </source>
</evidence>
<gene>
    <name evidence="8" type="primary">mreC</name>
    <name evidence="8" type="ORF">C0197_05825</name>
</gene>
<organism evidence="8 9">
    <name type="scientific">Caldimicrobium thiodismutans</name>
    <dbReference type="NCBI Taxonomy" id="1653476"/>
    <lineage>
        <taxon>Bacteria</taxon>
        <taxon>Pseudomonadati</taxon>
        <taxon>Thermodesulfobacteriota</taxon>
        <taxon>Thermodesulfobacteria</taxon>
        <taxon>Thermodesulfobacteriales</taxon>
        <taxon>Thermodesulfobacteriaceae</taxon>
        <taxon>Caldimicrobium</taxon>
    </lineage>
</organism>
<evidence type="ECO:0000256" key="5">
    <source>
        <dbReference type="PIRNR" id="PIRNR038471"/>
    </source>
</evidence>
<dbReference type="NCBIfam" id="TIGR00219">
    <property type="entry name" value="mreC"/>
    <property type="match status" value="1"/>
</dbReference>
<accession>A0A2N7PIA4</accession>
<evidence type="ECO:0000313" key="9">
    <source>
        <dbReference type="Proteomes" id="UP000235731"/>
    </source>
</evidence>
<protein>
    <recommendedName>
        <fullName evidence="2 5">Cell shape-determining protein MreC</fullName>
    </recommendedName>
    <alternativeName>
        <fullName evidence="4 5">Cell shape protein MreC</fullName>
    </alternativeName>
</protein>
<feature type="coiled-coil region" evidence="6">
    <location>
        <begin position="58"/>
        <end position="85"/>
    </location>
</feature>
<evidence type="ECO:0000259" key="7">
    <source>
        <dbReference type="Pfam" id="PF04085"/>
    </source>
</evidence>
<dbReference type="Gene3D" id="2.40.10.340">
    <property type="entry name" value="Rod shape-determining protein MreC, domain 1"/>
    <property type="match status" value="1"/>
</dbReference>
<dbReference type="AlphaFoldDB" id="A0A2N7PIA4"/>
<dbReference type="PANTHER" id="PTHR34138:SF1">
    <property type="entry name" value="CELL SHAPE-DETERMINING PROTEIN MREC"/>
    <property type="match status" value="1"/>
</dbReference>
<evidence type="ECO:0000256" key="6">
    <source>
        <dbReference type="SAM" id="Coils"/>
    </source>
</evidence>
<dbReference type="InterPro" id="IPR042175">
    <property type="entry name" value="Cell/Rod_MreC_2"/>
</dbReference>
<dbReference type="InterPro" id="IPR055342">
    <property type="entry name" value="MreC_beta-barrel_core"/>
</dbReference>
<dbReference type="InterPro" id="IPR007221">
    <property type="entry name" value="MreC"/>
</dbReference>
<dbReference type="Gene3D" id="2.40.10.350">
    <property type="entry name" value="Rod shape-determining protein MreC, domain 2"/>
    <property type="match status" value="1"/>
</dbReference>
<keyword evidence="3 5" id="KW-0133">Cell shape</keyword>
<evidence type="ECO:0000256" key="3">
    <source>
        <dbReference type="ARBA" id="ARBA00022960"/>
    </source>
</evidence>
<dbReference type="PIRSF" id="PIRSF038471">
    <property type="entry name" value="MreC"/>
    <property type="match status" value="1"/>
</dbReference>
<comment type="similarity">
    <text evidence="1 5">Belongs to the MreC family.</text>
</comment>
<reference evidence="8 9" key="1">
    <citation type="submission" date="2018-01" db="EMBL/GenBank/DDBJ databases">
        <title>Metagenomic assembled genomes from two thermal pools in the Uzon Caldera, Kamchatka, Russia.</title>
        <authorList>
            <person name="Wilkins L."/>
            <person name="Ettinger C."/>
        </authorList>
    </citation>
    <scope>NUCLEOTIDE SEQUENCE [LARGE SCALE GENOMIC DNA]</scope>
    <source>
        <strain evidence="8">ZAV-15</strain>
    </source>
</reference>